<dbReference type="SUPFAM" id="SSF101898">
    <property type="entry name" value="NHL repeat"/>
    <property type="match status" value="1"/>
</dbReference>
<dbReference type="InterPro" id="IPR011600">
    <property type="entry name" value="Pept_C14_caspase"/>
</dbReference>
<dbReference type="Gene3D" id="3.40.50.1460">
    <property type="match status" value="1"/>
</dbReference>
<dbReference type="CDD" id="cd05819">
    <property type="entry name" value="NHL"/>
    <property type="match status" value="1"/>
</dbReference>
<dbReference type="Gene3D" id="2.40.10.500">
    <property type="match status" value="2"/>
</dbReference>
<dbReference type="PROSITE" id="PS51125">
    <property type="entry name" value="NHL"/>
    <property type="match status" value="1"/>
</dbReference>
<protein>
    <recommendedName>
        <fullName evidence="3">Caspase family p20 domain-containing protein</fullName>
    </recommendedName>
</protein>
<evidence type="ECO:0000313" key="4">
    <source>
        <dbReference type="EMBL" id="CAF4139356.1"/>
    </source>
</evidence>
<dbReference type="InterPro" id="IPR029030">
    <property type="entry name" value="Caspase-like_dom_sf"/>
</dbReference>
<dbReference type="PROSITE" id="PS50208">
    <property type="entry name" value="CASPASE_P20"/>
    <property type="match status" value="1"/>
</dbReference>
<dbReference type="PANTHER" id="PTHR22576">
    <property type="entry name" value="MUCOSA ASSOCIATED LYMPHOID TISSUE LYMPHOMA TRANSLOCATION PROTEIN 1/PARACASPASE"/>
    <property type="match status" value="1"/>
</dbReference>
<dbReference type="PANTHER" id="PTHR22576:SF37">
    <property type="entry name" value="MUCOSA-ASSOCIATED LYMPHOID TISSUE LYMPHOMA TRANSLOCATION PROTEIN 1"/>
    <property type="match status" value="1"/>
</dbReference>
<evidence type="ECO:0000256" key="1">
    <source>
        <dbReference type="ARBA" id="ARBA00022737"/>
    </source>
</evidence>
<proteinExistence type="predicted"/>
<accession>A0A8S2QY43</accession>
<keyword evidence="1" id="KW-0677">Repeat</keyword>
<dbReference type="InterPro" id="IPR052039">
    <property type="entry name" value="Caspase-related_regulators"/>
</dbReference>
<feature type="domain" description="Caspase family p20" evidence="3">
    <location>
        <begin position="11"/>
        <end position="88"/>
    </location>
</feature>
<dbReference type="AlphaFoldDB" id="A0A8S2QY43"/>
<gene>
    <name evidence="4" type="ORF">GIL414_LOCUS18930</name>
</gene>
<name>A0A8S2QY43_9BILA</name>
<reference evidence="4" key="1">
    <citation type="submission" date="2021-02" db="EMBL/GenBank/DDBJ databases">
        <authorList>
            <person name="Nowell W R."/>
        </authorList>
    </citation>
    <scope>NUCLEOTIDE SEQUENCE</scope>
</reference>
<dbReference type="Proteomes" id="UP000681720">
    <property type="component" value="Unassembled WGS sequence"/>
</dbReference>
<dbReference type="EMBL" id="CAJOBJ010009478">
    <property type="protein sequence ID" value="CAF4139356.1"/>
    <property type="molecule type" value="Genomic_DNA"/>
</dbReference>
<dbReference type="InterPro" id="IPR001309">
    <property type="entry name" value="Pept_C14_p20"/>
</dbReference>
<dbReference type="InterPro" id="IPR001258">
    <property type="entry name" value="NHL_repeat"/>
</dbReference>
<dbReference type="Gene3D" id="2.120.10.30">
    <property type="entry name" value="TolB, C-terminal domain"/>
    <property type="match status" value="1"/>
</dbReference>
<dbReference type="SUPFAM" id="SSF52129">
    <property type="entry name" value="Caspase-like"/>
    <property type="match status" value="1"/>
</dbReference>
<dbReference type="Pfam" id="PF00656">
    <property type="entry name" value="Peptidase_C14"/>
    <property type="match status" value="1"/>
</dbReference>
<dbReference type="Pfam" id="PF01436">
    <property type="entry name" value="NHL"/>
    <property type="match status" value="1"/>
</dbReference>
<evidence type="ECO:0000259" key="3">
    <source>
        <dbReference type="PROSITE" id="PS50208"/>
    </source>
</evidence>
<evidence type="ECO:0000313" key="5">
    <source>
        <dbReference type="Proteomes" id="UP000681720"/>
    </source>
</evidence>
<organism evidence="4 5">
    <name type="scientific">Rotaria magnacalcarata</name>
    <dbReference type="NCBI Taxonomy" id="392030"/>
    <lineage>
        <taxon>Eukaryota</taxon>
        <taxon>Metazoa</taxon>
        <taxon>Spiralia</taxon>
        <taxon>Gnathifera</taxon>
        <taxon>Rotifera</taxon>
        <taxon>Eurotatoria</taxon>
        <taxon>Bdelloidea</taxon>
        <taxon>Philodinida</taxon>
        <taxon>Philodinidae</taxon>
        <taxon>Rotaria</taxon>
    </lineage>
</organism>
<dbReference type="InterPro" id="IPR011042">
    <property type="entry name" value="6-blade_b-propeller_TolB-like"/>
</dbReference>
<dbReference type="GO" id="GO:0004197">
    <property type="term" value="F:cysteine-type endopeptidase activity"/>
    <property type="evidence" value="ECO:0007669"/>
    <property type="project" value="InterPro"/>
</dbReference>
<dbReference type="GO" id="GO:0006508">
    <property type="term" value="P:proteolysis"/>
    <property type="evidence" value="ECO:0007669"/>
    <property type="project" value="InterPro"/>
</dbReference>
<evidence type="ECO:0000256" key="2">
    <source>
        <dbReference type="PROSITE-ProRule" id="PRU00504"/>
    </source>
</evidence>
<feature type="repeat" description="NHL" evidence="2">
    <location>
        <begin position="455"/>
        <end position="491"/>
    </location>
</feature>
<comment type="caution">
    <text evidence="4">The sequence shown here is derived from an EMBL/GenBank/DDBJ whole genome shotgun (WGS) entry which is preliminary data.</text>
</comment>
<sequence>MRTAQKNSSLRRKLALIIGNENYSALHNRLNHSINNARDLNELLKKIDFDVTMYIDADSNMMLKIQRFSKRISNGDLVLFYFSGHGYEVSGKNYLIPVDDTKIKTDIDVEDIGINLQSVLERLIERNSSYVTILILDCCSLYWLKPPTTSNSIVHDKGLSKIQPPSGTFIQFACAANQTIDDSGEKQLIPNIPYDTVWKSKAKTIAGIRGPGPALTALHFPKGIFVNKKQTVFIADSSNNRIMKYNRGVIAGKIVAGKNISGYGSDRMWEPSNVIYDEQSKSYIICDYQNRRVLRWASRSSTFTEELITNKECFGLAMDDEGSLYVSDTELHEVRRYRTGERYGTVVAGGNGQGSRLKQLNHPTYIFVGPDQVVYVSDTWNNRVVKWEQGAKEGIIVAGGHHKGKDETQLFHPAGLIVDRLSTIYVADYYNHRVMRWYKDASHGHIIAGNRYLPGNNANKLNGPEGLAFDQHGNLYVADSNNHRVQRFSIRNI</sequence>